<organism evidence="1 2">
    <name type="scientific">Rangifer tarandus platyrhynchus</name>
    <name type="common">Svalbard reindeer</name>
    <dbReference type="NCBI Taxonomy" id="3082113"/>
    <lineage>
        <taxon>Eukaryota</taxon>
        <taxon>Metazoa</taxon>
        <taxon>Chordata</taxon>
        <taxon>Craniata</taxon>
        <taxon>Vertebrata</taxon>
        <taxon>Euteleostomi</taxon>
        <taxon>Mammalia</taxon>
        <taxon>Eutheria</taxon>
        <taxon>Laurasiatheria</taxon>
        <taxon>Artiodactyla</taxon>
        <taxon>Ruminantia</taxon>
        <taxon>Pecora</taxon>
        <taxon>Cervidae</taxon>
        <taxon>Odocoileinae</taxon>
        <taxon>Rangifer</taxon>
    </lineage>
</organism>
<reference evidence="1" key="1">
    <citation type="submission" date="2023-05" db="EMBL/GenBank/DDBJ databases">
        <authorList>
            <consortium name="ELIXIR-Norway"/>
        </authorList>
    </citation>
    <scope>NUCLEOTIDE SEQUENCE</scope>
</reference>
<proteinExistence type="predicted"/>
<evidence type="ECO:0000313" key="1">
    <source>
        <dbReference type="EMBL" id="CAN0474422.1"/>
    </source>
</evidence>
<sequence>MGGDRQTPGGSEAPGGARAPRRPRHAPQVVWRRREERGGRGPAEPGLLRVTPPGPVSSSPVPSSLPTRGMTPKPEPPCARSRICSLPPTGRPAWVPSSTRGFMDRQEMSVKKGVQNDY</sequence>
<name>A0AC59ZPL0_RANTA</name>
<reference evidence="1" key="2">
    <citation type="submission" date="2025-03" db="EMBL/GenBank/DDBJ databases">
        <authorList>
            <consortium name="ELIXIR-Norway"/>
            <consortium name="Elixir Norway"/>
        </authorList>
    </citation>
    <scope>NUCLEOTIDE SEQUENCE</scope>
</reference>
<evidence type="ECO:0000313" key="2">
    <source>
        <dbReference type="Proteomes" id="UP001162501"/>
    </source>
</evidence>
<accession>A0AC59ZPL0</accession>
<dbReference type="Proteomes" id="UP001162501">
    <property type="component" value="Chromosome 31"/>
</dbReference>
<protein>
    <submittedName>
        <fullName evidence="1">Uncharacterized protein</fullName>
    </submittedName>
</protein>
<dbReference type="EMBL" id="OX596115">
    <property type="protein sequence ID" value="CAN0474422.1"/>
    <property type="molecule type" value="Genomic_DNA"/>
</dbReference>
<gene>
    <name evidence="1" type="ORF">MRATA1EN22A_LOCUS20719</name>
</gene>